<dbReference type="OrthoDB" id="43639at2157"/>
<evidence type="ECO:0000259" key="2">
    <source>
        <dbReference type="Pfam" id="PF03972"/>
    </source>
</evidence>
<dbReference type="Gene3D" id="1.10.4100.10">
    <property type="entry name" value="2-methylcitrate dehydratase PrpD"/>
    <property type="match status" value="1"/>
</dbReference>
<dbReference type="InterPro" id="IPR005656">
    <property type="entry name" value="MmgE_PrpD"/>
</dbReference>
<reference evidence="4 5" key="1">
    <citation type="submission" date="2017-02" db="EMBL/GenBank/DDBJ databases">
        <title>isolation and characterization of a novel temperate virus Aeropyrum globular virus 1 infecting hyperthermophilic archaeon Aeropyrum.</title>
        <authorList>
            <person name="Yumiya M."/>
            <person name="Yoshida T."/>
            <person name="Sako Y."/>
        </authorList>
    </citation>
    <scope>NUCLEOTIDE SEQUENCE [LARGE SCALE GENOMIC DNA]</scope>
    <source>
        <strain evidence="4 5">YK1-12-2013</strain>
    </source>
</reference>
<name>A0A401HAT9_AERPX</name>
<dbReference type="AlphaFoldDB" id="A0A401HAT9"/>
<dbReference type="InterPro" id="IPR036148">
    <property type="entry name" value="MmgE/PrpD_sf"/>
</dbReference>
<dbReference type="InterPro" id="IPR045336">
    <property type="entry name" value="MmgE_PrpD_N"/>
</dbReference>
<evidence type="ECO:0000313" key="4">
    <source>
        <dbReference type="EMBL" id="GBF09468.1"/>
    </source>
</evidence>
<evidence type="ECO:0000259" key="3">
    <source>
        <dbReference type="Pfam" id="PF19305"/>
    </source>
</evidence>
<dbReference type="Pfam" id="PF19305">
    <property type="entry name" value="MmgE_PrpD_C"/>
    <property type="match status" value="1"/>
</dbReference>
<dbReference type="EMBL" id="BDMD01000070">
    <property type="protein sequence ID" value="GBF09468.1"/>
    <property type="molecule type" value="Genomic_DNA"/>
</dbReference>
<dbReference type="GO" id="GO:0016829">
    <property type="term" value="F:lyase activity"/>
    <property type="evidence" value="ECO:0007669"/>
    <property type="project" value="InterPro"/>
</dbReference>
<feature type="domain" description="MmgE/PrpD C-terminal" evidence="3">
    <location>
        <begin position="267"/>
        <end position="440"/>
    </location>
</feature>
<protein>
    <submittedName>
        <fullName evidence="4">2-methylcitrate dehydratase</fullName>
    </submittedName>
</protein>
<proteinExistence type="inferred from homology"/>
<sequence length="458" mass="50616">MGETVARAMARWVHSLRFSDIPSEVVEEVKKRVVDTAGVAVGAFNEEPVRISRSIALGTTGSRISSLVWGTLSYASVDQAAFTNGCAARYFDFNDTYLSKEALHPSDTIPALVAAAEIVDADGKSLIEGIVAAYEIAARLADSYSVRSRGWDHTVYIGIASAAGAAKILGLDEDGIEHAINIAVTTGLALRQTRAGELSMWKGCAAAHAARNGLFSALLAWKGMTGPSPVFEGKFGFFKVALCGDKFELAPLGEGGYKVMQTSIKYWPVEYHSMSAVEAALKLREKVGDIKPDDIESVEVETFTVSYKIIVEDPEKWDPKTRETADHSLPYIVAAALLDGKVWLETFKPERFLADDVRKVMKKMSIRVNPKYDEIYPEGIGNKVIVRLRDGRTLEEESIYPPGHFKNPLDRSGVEAKFTRLLEGLVAEERRKEFLKDAWNLENLRRPFEIFRSLTVEE</sequence>
<feature type="domain" description="MmgE/PrpD N-terminal" evidence="2">
    <location>
        <begin position="8"/>
        <end position="249"/>
    </location>
</feature>
<dbReference type="RefSeq" id="WP_131160434.1">
    <property type="nucleotide sequence ID" value="NZ_BDMD01000070.1"/>
</dbReference>
<comment type="caution">
    <text evidence="4">The sequence shown here is derived from an EMBL/GenBank/DDBJ whole genome shotgun (WGS) entry which is preliminary data.</text>
</comment>
<dbReference type="InterPro" id="IPR042188">
    <property type="entry name" value="MmgE/PrpD_sf_2"/>
</dbReference>
<accession>A0A401HAT9</accession>
<comment type="similarity">
    <text evidence="1">Belongs to the PrpD family.</text>
</comment>
<evidence type="ECO:0000256" key="1">
    <source>
        <dbReference type="ARBA" id="ARBA00006174"/>
    </source>
</evidence>
<dbReference type="PANTHER" id="PTHR16943">
    <property type="entry name" value="2-METHYLCITRATE DEHYDRATASE-RELATED"/>
    <property type="match status" value="1"/>
</dbReference>
<dbReference type="PANTHER" id="PTHR16943:SF8">
    <property type="entry name" value="2-METHYLCITRATE DEHYDRATASE"/>
    <property type="match status" value="1"/>
</dbReference>
<evidence type="ECO:0000313" key="5">
    <source>
        <dbReference type="Proteomes" id="UP000291213"/>
    </source>
</evidence>
<dbReference type="SUPFAM" id="SSF103378">
    <property type="entry name" value="2-methylcitrate dehydratase PrpD"/>
    <property type="match status" value="1"/>
</dbReference>
<dbReference type="Pfam" id="PF03972">
    <property type="entry name" value="MmgE_PrpD_N"/>
    <property type="match status" value="1"/>
</dbReference>
<dbReference type="InterPro" id="IPR045337">
    <property type="entry name" value="MmgE_PrpD_C"/>
</dbReference>
<organism evidence="4 5">
    <name type="scientific">Aeropyrum pernix</name>
    <dbReference type="NCBI Taxonomy" id="56636"/>
    <lineage>
        <taxon>Archaea</taxon>
        <taxon>Thermoproteota</taxon>
        <taxon>Thermoprotei</taxon>
        <taxon>Desulfurococcales</taxon>
        <taxon>Desulfurococcaceae</taxon>
        <taxon>Aeropyrum</taxon>
    </lineage>
</organism>
<dbReference type="InterPro" id="IPR042183">
    <property type="entry name" value="MmgE/PrpD_sf_1"/>
</dbReference>
<gene>
    <name evidence="4" type="ORF">apy_11930</name>
</gene>
<dbReference type="Gene3D" id="3.30.1330.120">
    <property type="entry name" value="2-methylcitrate dehydratase PrpD"/>
    <property type="match status" value="1"/>
</dbReference>
<dbReference type="Proteomes" id="UP000291213">
    <property type="component" value="Unassembled WGS sequence"/>
</dbReference>